<organism evidence="1 2">
    <name type="scientific">Ameca splendens</name>
    <dbReference type="NCBI Taxonomy" id="208324"/>
    <lineage>
        <taxon>Eukaryota</taxon>
        <taxon>Metazoa</taxon>
        <taxon>Chordata</taxon>
        <taxon>Craniata</taxon>
        <taxon>Vertebrata</taxon>
        <taxon>Euteleostomi</taxon>
        <taxon>Actinopterygii</taxon>
        <taxon>Neopterygii</taxon>
        <taxon>Teleostei</taxon>
        <taxon>Neoteleostei</taxon>
        <taxon>Acanthomorphata</taxon>
        <taxon>Ovalentaria</taxon>
        <taxon>Atherinomorphae</taxon>
        <taxon>Cyprinodontiformes</taxon>
        <taxon>Goodeidae</taxon>
        <taxon>Ameca</taxon>
    </lineage>
</organism>
<gene>
    <name evidence="1" type="ORF">AMECASPLE_012718</name>
</gene>
<evidence type="ECO:0000313" key="2">
    <source>
        <dbReference type="Proteomes" id="UP001469553"/>
    </source>
</evidence>
<keyword evidence="2" id="KW-1185">Reference proteome</keyword>
<comment type="caution">
    <text evidence="1">The sequence shown here is derived from an EMBL/GenBank/DDBJ whole genome shotgun (WGS) entry which is preliminary data.</text>
</comment>
<proteinExistence type="predicted"/>
<dbReference type="EMBL" id="JAHRIP010066641">
    <property type="protein sequence ID" value="MEQ2306879.1"/>
    <property type="molecule type" value="Genomic_DNA"/>
</dbReference>
<evidence type="ECO:0000313" key="1">
    <source>
        <dbReference type="EMBL" id="MEQ2306879.1"/>
    </source>
</evidence>
<accession>A0ABV0ZKV9</accession>
<reference evidence="1 2" key="1">
    <citation type="submission" date="2021-06" db="EMBL/GenBank/DDBJ databases">
        <authorList>
            <person name="Palmer J.M."/>
        </authorList>
    </citation>
    <scope>NUCLEOTIDE SEQUENCE [LARGE SCALE GENOMIC DNA]</scope>
    <source>
        <strain evidence="1 2">AS_MEX2019</strain>
        <tissue evidence="1">Muscle</tissue>
    </source>
</reference>
<dbReference type="Proteomes" id="UP001469553">
    <property type="component" value="Unassembled WGS sequence"/>
</dbReference>
<sequence>MDTISLSALIDSGCEQNLIDQSLVELAQIEVEPHPAPHQVIALQRKDASAYYPSNQTIGTCPLSLQSLQVRLYGTLRKLNIQT</sequence>
<protein>
    <submittedName>
        <fullName evidence="1">Uncharacterized protein</fullName>
    </submittedName>
</protein>
<name>A0ABV0ZKV9_9TELE</name>